<evidence type="ECO:0000313" key="2">
    <source>
        <dbReference type="Proteomes" id="UP001162992"/>
    </source>
</evidence>
<evidence type="ECO:0000313" key="1">
    <source>
        <dbReference type="EMBL" id="KAJ7540263.1"/>
    </source>
</evidence>
<proteinExistence type="predicted"/>
<dbReference type="EMBL" id="CM055101">
    <property type="protein sequence ID" value="KAJ7540263.1"/>
    <property type="molecule type" value="Genomic_DNA"/>
</dbReference>
<dbReference type="Proteomes" id="UP001162992">
    <property type="component" value="Chromosome 10"/>
</dbReference>
<sequence>MVFFLPSHMDQGVIFGLLALWHGFNTLILYIRTPRRFRYRTWFPVQLPWTSKYLELWIILFIVVLFIYTQMSHALPDISSGIIQADHIQRFQHVTFAIFFLIYAIVGLVSEQFSILPLPPGVLQSTFALGFLLELLVFHFGHHPGDTLESFVHMLMQIILLGLVSFMFLEILWPQSFLISIARCMLLGFKGTWFFNIGILINVPSSTPLGCAYGANDFPVCPTGEPLMRAKSIQVLIFGCQMLGIVIGTYLAYALLNQFLFKGPYLPILENVEDSVIKPDNELDAVEEDKALPIIRVIPRSLSRLNVQMIALECVEPKVLEACVLKQKTYLSAEG</sequence>
<name>A0ACC2CEC9_DIPCM</name>
<comment type="caution">
    <text evidence="1">The sequence shown here is derived from an EMBL/GenBank/DDBJ whole genome shotgun (WGS) entry which is preliminary data.</text>
</comment>
<organism evidence="1 2">
    <name type="scientific">Diphasiastrum complanatum</name>
    <name type="common">Issler's clubmoss</name>
    <name type="synonym">Lycopodium complanatum</name>
    <dbReference type="NCBI Taxonomy" id="34168"/>
    <lineage>
        <taxon>Eukaryota</taxon>
        <taxon>Viridiplantae</taxon>
        <taxon>Streptophyta</taxon>
        <taxon>Embryophyta</taxon>
        <taxon>Tracheophyta</taxon>
        <taxon>Lycopodiopsida</taxon>
        <taxon>Lycopodiales</taxon>
        <taxon>Lycopodiaceae</taxon>
        <taxon>Lycopodioideae</taxon>
        <taxon>Diphasiastrum</taxon>
    </lineage>
</organism>
<reference evidence="2" key="1">
    <citation type="journal article" date="2024" name="Proc. Natl. Acad. Sci. U.S.A.">
        <title>Extraordinary preservation of gene collinearity over three hundred million years revealed in homosporous lycophytes.</title>
        <authorList>
            <person name="Li C."/>
            <person name="Wickell D."/>
            <person name="Kuo L.Y."/>
            <person name="Chen X."/>
            <person name="Nie B."/>
            <person name="Liao X."/>
            <person name="Peng D."/>
            <person name="Ji J."/>
            <person name="Jenkins J."/>
            <person name="Williams M."/>
            <person name="Shu S."/>
            <person name="Plott C."/>
            <person name="Barry K."/>
            <person name="Rajasekar S."/>
            <person name="Grimwood J."/>
            <person name="Han X."/>
            <person name="Sun S."/>
            <person name="Hou Z."/>
            <person name="He W."/>
            <person name="Dai G."/>
            <person name="Sun C."/>
            <person name="Schmutz J."/>
            <person name="Leebens-Mack J.H."/>
            <person name="Li F.W."/>
            <person name="Wang L."/>
        </authorList>
    </citation>
    <scope>NUCLEOTIDE SEQUENCE [LARGE SCALE GENOMIC DNA]</scope>
    <source>
        <strain evidence="2">cv. PW_Plant_1</strain>
    </source>
</reference>
<accession>A0ACC2CEC9</accession>
<protein>
    <submittedName>
        <fullName evidence="1">Uncharacterized protein</fullName>
    </submittedName>
</protein>
<keyword evidence="2" id="KW-1185">Reference proteome</keyword>
<gene>
    <name evidence="1" type="ORF">O6H91_10G007000</name>
</gene>